<dbReference type="GO" id="GO:0005829">
    <property type="term" value="C:cytosol"/>
    <property type="evidence" value="ECO:0007669"/>
    <property type="project" value="TreeGrafter"/>
</dbReference>
<dbReference type="Proteomes" id="UP000483379">
    <property type="component" value="Unassembled WGS sequence"/>
</dbReference>
<reference evidence="1 2" key="1">
    <citation type="submission" date="2020-02" db="EMBL/GenBank/DDBJ databases">
        <title>Genome sequences of Thiorhodococcus mannitoliphagus and Thiorhodococcus minor, purple sulfur photosynthetic bacteria in the gammaproteobacterial family, Chromatiaceae.</title>
        <authorList>
            <person name="Aviles F.A."/>
            <person name="Meyer T.E."/>
            <person name="Kyndt J.A."/>
        </authorList>
    </citation>
    <scope>NUCLEOTIDE SEQUENCE [LARGE SCALE GENOMIC DNA]</scope>
    <source>
        <strain evidence="1 2">DSM 11518</strain>
    </source>
</reference>
<dbReference type="InterPro" id="IPR041492">
    <property type="entry name" value="HAD_2"/>
</dbReference>
<keyword evidence="1" id="KW-0378">Hydrolase</keyword>
<dbReference type="InterPro" id="IPR023214">
    <property type="entry name" value="HAD_sf"/>
</dbReference>
<evidence type="ECO:0000313" key="2">
    <source>
        <dbReference type="Proteomes" id="UP000483379"/>
    </source>
</evidence>
<dbReference type="InterPro" id="IPR006439">
    <property type="entry name" value="HAD-SF_hydro_IA"/>
</dbReference>
<evidence type="ECO:0000313" key="1">
    <source>
        <dbReference type="EMBL" id="NEV60748.1"/>
    </source>
</evidence>
<dbReference type="InterPro" id="IPR050155">
    <property type="entry name" value="HAD-like_hydrolase_sf"/>
</dbReference>
<dbReference type="PANTHER" id="PTHR43434">
    <property type="entry name" value="PHOSPHOGLYCOLATE PHOSPHATASE"/>
    <property type="match status" value="1"/>
</dbReference>
<dbReference type="Gene3D" id="1.10.150.240">
    <property type="entry name" value="Putative phosphatase, domain 2"/>
    <property type="match status" value="1"/>
</dbReference>
<dbReference type="PANTHER" id="PTHR43434:SF13">
    <property type="entry name" value="PHOSPHOGLYCOLATE PHOSPHATASE"/>
    <property type="match status" value="1"/>
</dbReference>
<comment type="caution">
    <text evidence="1">The sequence shown here is derived from an EMBL/GenBank/DDBJ whole genome shotgun (WGS) entry which is preliminary data.</text>
</comment>
<dbReference type="SUPFAM" id="SSF56784">
    <property type="entry name" value="HAD-like"/>
    <property type="match status" value="1"/>
</dbReference>
<dbReference type="EMBL" id="JAAIJQ010000004">
    <property type="protein sequence ID" value="NEV60748.1"/>
    <property type="molecule type" value="Genomic_DNA"/>
</dbReference>
<gene>
    <name evidence="1" type="ORF">G3446_02360</name>
</gene>
<dbReference type="InterPro" id="IPR036412">
    <property type="entry name" value="HAD-like_sf"/>
</dbReference>
<dbReference type="GO" id="GO:0008967">
    <property type="term" value="F:phosphoglycolate phosphatase activity"/>
    <property type="evidence" value="ECO:0007669"/>
    <property type="project" value="TreeGrafter"/>
</dbReference>
<protein>
    <submittedName>
        <fullName evidence="1">HAD-IA family hydrolase</fullName>
    </submittedName>
</protein>
<sequence length="195" mass="21322">MDVAFSAFERVGPEMGCKPLTRDALLAMRGMHVREVIREMGIPFYRVPRLAKRMRQAMRADLMETPPVDGVIEALEVLVARGHRVGILSSNARDSVLEYAERHGLKGLDFVVGGAALLKKESALRRLLRRERLAAGDVVYVGDEVRDVEAARAVGVAAVAVGWGYNSPEGLARAAPDHLLNHPRELLALTSFNGS</sequence>
<dbReference type="AlphaFoldDB" id="A0A6M0JTC8"/>
<name>A0A6M0JTC8_9GAMM</name>
<dbReference type="NCBIfam" id="TIGR01549">
    <property type="entry name" value="HAD-SF-IA-v1"/>
    <property type="match status" value="1"/>
</dbReference>
<dbReference type="Pfam" id="PF13419">
    <property type="entry name" value="HAD_2"/>
    <property type="match status" value="1"/>
</dbReference>
<organism evidence="1 2">
    <name type="scientific">Thiorhodococcus minor</name>
    <dbReference type="NCBI Taxonomy" id="57489"/>
    <lineage>
        <taxon>Bacteria</taxon>
        <taxon>Pseudomonadati</taxon>
        <taxon>Pseudomonadota</taxon>
        <taxon>Gammaproteobacteria</taxon>
        <taxon>Chromatiales</taxon>
        <taxon>Chromatiaceae</taxon>
        <taxon>Thiorhodococcus</taxon>
    </lineage>
</organism>
<proteinExistence type="predicted"/>
<dbReference type="Gene3D" id="3.40.50.1000">
    <property type="entry name" value="HAD superfamily/HAD-like"/>
    <property type="match status" value="1"/>
</dbReference>
<accession>A0A6M0JTC8</accession>
<dbReference type="GO" id="GO:0006281">
    <property type="term" value="P:DNA repair"/>
    <property type="evidence" value="ECO:0007669"/>
    <property type="project" value="TreeGrafter"/>
</dbReference>
<dbReference type="InterPro" id="IPR023198">
    <property type="entry name" value="PGP-like_dom2"/>
</dbReference>
<keyword evidence="2" id="KW-1185">Reference proteome</keyword>